<sequence length="376" mass="41145">MDALTVKPASFGECMLQRTVKRLALCLASLGLLLQPLPALAQIDLDAIRTNAITSDEWARYARAYVQPSGRVVDFENGQISHSEGQGYGMLLAVEAGARPDFERIWSFARDEMRMGPGPLFYWKWNPFSVNPIEDPNDASDGDILIAYALLLAGLKWEEPAFVDEAAAIIGAVADQLVYRRREATLLSPGIRGFGEQDQPDGPIVNLSYWIYPAFPYFNLVLPDPRWRGLIETGLGLTAASGAGRSVLPPNWSSVANPFRPQPAGNFPPLSSYDAVRIPLYLLFSGVVPREQLVPFDRAWNGPGGQGPAVINVRTGAVLSPMPDPGYKAVAALVACALRGTRVPDDLTRFRTTTYYASTLHLLTLSVLRRHFSGCL</sequence>
<feature type="chain" id="PRO_5042137242" description="Glucanase" evidence="10">
    <location>
        <begin position="42"/>
        <end position="376"/>
    </location>
</feature>
<dbReference type="GO" id="GO:0030245">
    <property type="term" value="P:cellulose catabolic process"/>
    <property type="evidence" value="ECO:0007669"/>
    <property type="project" value="UniProtKB-KW"/>
</dbReference>
<evidence type="ECO:0000256" key="8">
    <source>
        <dbReference type="PROSITE-ProRule" id="PRU10058"/>
    </source>
</evidence>
<evidence type="ECO:0000256" key="7">
    <source>
        <dbReference type="ARBA" id="ARBA00023326"/>
    </source>
</evidence>
<feature type="active site" description="Nucleophile" evidence="8">
    <location>
        <position position="141"/>
    </location>
</feature>
<dbReference type="RefSeq" id="WP_306886798.1">
    <property type="nucleotide sequence ID" value="NZ_JAUSUL010000003.1"/>
</dbReference>
<dbReference type="GO" id="GO:0008810">
    <property type="term" value="F:cellulase activity"/>
    <property type="evidence" value="ECO:0007669"/>
    <property type="project" value="UniProtKB-EC"/>
</dbReference>
<gene>
    <name evidence="11" type="ORF">J2S73_003400</name>
</gene>
<comment type="similarity">
    <text evidence="2 9">Belongs to the glycosyl hydrolase 8 (cellulase D) family.</text>
</comment>
<proteinExistence type="inferred from homology"/>
<evidence type="ECO:0000313" key="12">
    <source>
        <dbReference type="Proteomes" id="UP001229244"/>
    </source>
</evidence>
<evidence type="ECO:0000256" key="5">
    <source>
        <dbReference type="ARBA" id="ARBA00023001"/>
    </source>
</evidence>
<dbReference type="AlphaFoldDB" id="A0AAE3VRD0"/>
<keyword evidence="4 9" id="KW-0378">Hydrolase</keyword>
<keyword evidence="7 9" id="KW-0119">Carbohydrate metabolism</keyword>
<dbReference type="EC" id="3.2.1.-" evidence="9"/>
<evidence type="ECO:0000256" key="2">
    <source>
        <dbReference type="ARBA" id="ARBA00009209"/>
    </source>
</evidence>
<comment type="catalytic activity">
    <reaction evidence="1">
        <text>Endohydrolysis of (1-&gt;4)-beta-D-glucosidic linkages in cellulose, lichenin and cereal beta-D-glucans.</text>
        <dbReference type="EC" id="3.2.1.4"/>
    </reaction>
</comment>
<keyword evidence="3 10" id="KW-0732">Signal</keyword>
<dbReference type="Gene3D" id="1.50.10.10">
    <property type="match status" value="1"/>
</dbReference>
<protein>
    <recommendedName>
        <fullName evidence="9">Glucanase</fullName>
        <ecNumber evidence="9">3.2.1.-</ecNumber>
    </recommendedName>
</protein>
<evidence type="ECO:0000256" key="9">
    <source>
        <dbReference type="RuleBase" id="RU361167"/>
    </source>
</evidence>
<dbReference type="InterPro" id="IPR002037">
    <property type="entry name" value="Glyco_hydro_8"/>
</dbReference>
<dbReference type="InterPro" id="IPR019834">
    <property type="entry name" value="Glyco_hydro_8_CS"/>
</dbReference>
<dbReference type="Pfam" id="PF01270">
    <property type="entry name" value="Glyco_hydro_8"/>
    <property type="match status" value="1"/>
</dbReference>
<dbReference type="EMBL" id="JAUSUL010000003">
    <property type="protein sequence ID" value="MDQ0316924.1"/>
    <property type="molecule type" value="Genomic_DNA"/>
</dbReference>
<keyword evidence="12" id="KW-1185">Reference proteome</keyword>
<dbReference type="InterPro" id="IPR012341">
    <property type="entry name" value="6hp_glycosidase-like_sf"/>
</dbReference>
<reference evidence="11" key="1">
    <citation type="submission" date="2023-07" db="EMBL/GenBank/DDBJ databases">
        <title>Genomic Encyclopedia of Type Strains, Phase IV (KMG-IV): sequencing the most valuable type-strain genomes for metagenomic binning, comparative biology and taxonomic classification.</title>
        <authorList>
            <person name="Goeker M."/>
        </authorList>
    </citation>
    <scope>NUCLEOTIDE SEQUENCE</scope>
    <source>
        <strain evidence="11">DSM 21202</strain>
    </source>
</reference>
<dbReference type="InterPro" id="IPR008928">
    <property type="entry name" value="6-hairpin_glycosidase_sf"/>
</dbReference>
<dbReference type="SUPFAM" id="SSF48208">
    <property type="entry name" value="Six-hairpin glycosidases"/>
    <property type="match status" value="1"/>
</dbReference>
<dbReference type="Proteomes" id="UP001229244">
    <property type="component" value="Unassembled WGS sequence"/>
</dbReference>
<keyword evidence="5" id="KW-0136">Cellulose degradation</keyword>
<evidence type="ECO:0000256" key="1">
    <source>
        <dbReference type="ARBA" id="ARBA00000966"/>
    </source>
</evidence>
<feature type="signal peptide" evidence="10">
    <location>
        <begin position="1"/>
        <end position="41"/>
    </location>
</feature>
<organism evidence="11 12">
    <name type="scientific">Amorphus orientalis</name>
    <dbReference type="NCBI Taxonomy" id="649198"/>
    <lineage>
        <taxon>Bacteria</taxon>
        <taxon>Pseudomonadati</taxon>
        <taxon>Pseudomonadota</taxon>
        <taxon>Alphaproteobacteria</taxon>
        <taxon>Hyphomicrobiales</taxon>
        <taxon>Amorphaceae</taxon>
        <taxon>Amorphus</taxon>
    </lineage>
</organism>
<keyword evidence="6 9" id="KW-0326">Glycosidase</keyword>
<evidence type="ECO:0000256" key="10">
    <source>
        <dbReference type="SAM" id="SignalP"/>
    </source>
</evidence>
<dbReference type="PRINTS" id="PR00735">
    <property type="entry name" value="GLHYDRLASE8"/>
</dbReference>
<comment type="caution">
    <text evidence="11">The sequence shown here is derived from an EMBL/GenBank/DDBJ whole genome shotgun (WGS) entry which is preliminary data.</text>
</comment>
<keyword evidence="7 9" id="KW-0624">Polysaccharide degradation</keyword>
<dbReference type="PROSITE" id="PS00812">
    <property type="entry name" value="GLYCOSYL_HYDROL_F8"/>
    <property type="match status" value="1"/>
</dbReference>
<evidence type="ECO:0000256" key="6">
    <source>
        <dbReference type="ARBA" id="ARBA00023295"/>
    </source>
</evidence>
<evidence type="ECO:0000256" key="4">
    <source>
        <dbReference type="ARBA" id="ARBA00022801"/>
    </source>
</evidence>
<accession>A0AAE3VRD0</accession>
<name>A0AAE3VRD0_9HYPH</name>
<evidence type="ECO:0000313" key="11">
    <source>
        <dbReference type="EMBL" id="MDQ0316924.1"/>
    </source>
</evidence>
<evidence type="ECO:0000256" key="3">
    <source>
        <dbReference type="ARBA" id="ARBA00022729"/>
    </source>
</evidence>